<feature type="chain" id="PRO_5020024555" description="Bifunctional inhibitor/plant lipid transfer protein/seed storage helical domain-containing protein" evidence="3">
    <location>
        <begin position="28"/>
        <end position="102"/>
    </location>
</feature>
<dbReference type="PANTHER" id="PTHR33214">
    <property type="entry name" value="BIFUNCTIONAL INHIBITOR/LIPID-TRANSFER PROTEIN/SEED STORAGE 2S ALBUMIN SUPERFAMILY PROTEIN"/>
    <property type="match status" value="1"/>
</dbReference>
<keyword evidence="6" id="KW-1185">Reference proteome</keyword>
<feature type="domain" description="Bifunctional inhibitor/plant lipid transfer protein/seed storage helical" evidence="4">
    <location>
        <begin position="29"/>
        <end position="94"/>
    </location>
</feature>
<dbReference type="STRING" id="3871.A0A4P1RBQ8"/>
<organism evidence="5 6">
    <name type="scientific">Lupinus angustifolius</name>
    <name type="common">Narrow-leaved blue lupine</name>
    <dbReference type="NCBI Taxonomy" id="3871"/>
    <lineage>
        <taxon>Eukaryota</taxon>
        <taxon>Viridiplantae</taxon>
        <taxon>Streptophyta</taxon>
        <taxon>Embryophyta</taxon>
        <taxon>Tracheophyta</taxon>
        <taxon>Spermatophyta</taxon>
        <taxon>Magnoliopsida</taxon>
        <taxon>eudicotyledons</taxon>
        <taxon>Gunneridae</taxon>
        <taxon>Pentapetalae</taxon>
        <taxon>rosids</taxon>
        <taxon>fabids</taxon>
        <taxon>Fabales</taxon>
        <taxon>Fabaceae</taxon>
        <taxon>Papilionoideae</taxon>
        <taxon>50 kb inversion clade</taxon>
        <taxon>genistoids sensu lato</taxon>
        <taxon>core genistoids</taxon>
        <taxon>Genisteae</taxon>
        <taxon>Lupinus</taxon>
    </lineage>
</organism>
<dbReference type="InterPro" id="IPR033872">
    <property type="entry name" value="nsLTP2"/>
</dbReference>
<dbReference type="Gene3D" id="1.10.110.10">
    <property type="entry name" value="Plant lipid-transfer and hydrophobic proteins"/>
    <property type="match status" value="1"/>
</dbReference>
<dbReference type="Pfam" id="PF14368">
    <property type="entry name" value="LTP_2"/>
    <property type="match status" value="1"/>
</dbReference>
<dbReference type="Gramene" id="OIW07387">
    <property type="protein sequence ID" value="OIW07387"/>
    <property type="gene ID" value="TanjilG_10222"/>
</dbReference>
<evidence type="ECO:0000313" key="5">
    <source>
        <dbReference type="EMBL" id="OIW07387.1"/>
    </source>
</evidence>
<dbReference type="InterPro" id="IPR036312">
    <property type="entry name" value="Bifun_inhib/LTP/seed_sf"/>
</dbReference>
<sequence>MMKKVYVVCGMVLVLLLLMELSFKVDAVNCIPEELSPCFQAITRNLPPPSICCQKIREQIPCLCGYLKDPNLKQYISSPGARRISTSCGVPNPTCSPPLINY</sequence>
<dbReference type="EMBL" id="CM007368">
    <property type="protein sequence ID" value="OIW07387.1"/>
    <property type="molecule type" value="Genomic_DNA"/>
</dbReference>
<dbReference type="GO" id="GO:0006869">
    <property type="term" value="P:lipid transport"/>
    <property type="evidence" value="ECO:0007669"/>
    <property type="project" value="InterPro"/>
</dbReference>
<gene>
    <name evidence="5" type="ORF">TanjilG_10222</name>
</gene>
<evidence type="ECO:0000313" key="6">
    <source>
        <dbReference type="Proteomes" id="UP000188354"/>
    </source>
</evidence>
<keyword evidence="1" id="KW-0813">Transport</keyword>
<evidence type="ECO:0000256" key="3">
    <source>
        <dbReference type="SAM" id="SignalP"/>
    </source>
</evidence>
<protein>
    <recommendedName>
        <fullName evidence="4">Bifunctional inhibitor/plant lipid transfer protein/seed storage helical domain-containing protein</fullName>
    </recommendedName>
</protein>
<dbReference type="Proteomes" id="UP000188354">
    <property type="component" value="Chromosome LG08"/>
</dbReference>
<dbReference type="GO" id="GO:0008289">
    <property type="term" value="F:lipid binding"/>
    <property type="evidence" value="ECO:0007669"/>
    <property type="project" value="UniProtKB-KW"/>
</dbReference>
<reference evidence="5 6" key="1">
    <citation type="journal article" date="2017" name="Plant Biotechnol. J.">
        <title>A comprehensive draft genome sequence for lupin (Lupinus angustifolius), an emerging health food: insights into plant-microbe interactions and legume evolution.</title>
        <authorList>
            <person name="Hane J.K."/>
            <person name="Ming Y."/>
            <person name="Kamphuis L.G."/>
            <person name="Nelson M.N."/>
            <person name="Garg G."/>
            <person name="Atkins C.A."/>
            <person name="Bayer P.E."/>
            <person name="Bravo A."/>
            <person name="Bringans S."/>
            <person name="Cannon S."/>
            <person name="Edwards D."/>
            <person name="Foley R."/>
            <person name="Gao L.L."/>
            <person name="Harrison M.J."/>
            <person name="Huang W."/>
            <person name="Hurgobin B."/>
            <person name="Li S."/>
            <person name="Liu C.W."/>
            <person name="McGrath A."/>
            <person name="Morahan G."/>
            <person name="Murray J."/>
            <person name="Weller J."/>
            <person name="Jian J."/>
            <person name="Singh K.B."/>
        </authorList>
    </citation>
    <scope>NUCLEOTIDE SEQUENCE</scope>
    <source>
        <strain evidence="6">cv. Tanjil</strain>
        <tissue evidence="5">Whole plant</tissue>
    </source>
</reference>
<dbReference type="CDD" id="cd01959">
    <property type="entry name" value="nsLTP2"/>
    <property type="match status" value="1"/>
</dbReference>
<dbReference type="AlphaFoldDB" id="A0A4P1RBQ8"/>
<dbReference type="SUPFAM" id="SSF47699">
    <property type="entry name" value="Bifunctional inhibitor/lipid-transfer protein/seed storage 2S albumin"/>
    <property type="match status" value="1"/>
</dbReference>
<evidence type="ECO:0000256" key="2">
    <source>
        <dbReference type="ARBA" id="ARBA00023121"/>
    </source>
</evidence>
<feature type="signal peptide" evidence="3">
    <location>
        <begin position="1"/>
        <end position="27"/>
    </location>
</feature>
<keyword evidence="2" id="KW-0446">Lipid-binding</keyword>
<dbReference type="PANTHER" id="PTHR33214:SF44">
    <property type="entry name" value="NON-SPECIFIC LIPID TRANSFER PROTEIN GPI-ANCHORED 33"/>
    <property type="match status" value="1"/>
</dbReference>
<dbReference type="InterPro" id="IPR016140">
    <property type="entry name" value="Bifunc_inhib/LTP/seed_store"/>
</dbReference>
<proteinExistence type="predicted"/>
<keyword evidence="3" id="KW-0732">Signal</keyword>
<name>A0A4P1RBQ8_LUPAN</name>
<accession>A0A4P1RBQ8</accession>
<evidence type="ECO:0000259" key="4">
    <source>
        <dbReference type="Pfam" id="PF14368"/>
    </source>
</evidence>
<evidence type="ECO:0000256" key="1">
    <source>
        <dbReference type="ARBA" id="ARBA00022448"/>
    </source>
</evidence>